<reference evidence="6" key="1">
    <citation type="submission" date="2017-05" db="EMBL/GenBank/DDBJ databases">
        <authorList>
            <person name="Lin X."/>
        </authorList>
    </citation>
    <scope>NUCLEOTIDE SEQUENCE [LARGE SCALE GENOMIC DNA]</scope>
    <source>
        <strain evidence="6">JLT2012</strain>
    </source>
</reference>
<dbReference type="PANTHER" id="PTHR44688:SF16">
    <property type="entry name" value="DNA-BINDING TRANSCRIPTIONAL ACTIVATOR DEVR_DOSR"/>
    <property type="match status" value="1"/>
</dbReference>
<dbReference type="InterPro" id="IPR005143">
    <property type="entry name" value="TF_LuxR_autoind-bd_dom"/>
</dbReference>
<dbReference type="CDD" id="cd06170">
    <property type="entry name" value="LuxR_C_like"/>
    <property type="match status" value="1"/>
</dbReference>
<dbReference type="PANTHER" id="PTHR44688">
    <property type="entry name" value="DNA-BINDING TRANSCRIPTIONAL ACTIVATOR DEVR_DOSR"/>
    <property type="match status" value="1"/>
</dbReference>
<feature type="domain" description="HTH luxR-type" evidence="4">
    <location>
        <begin position="189"/>
        <end position="251"/>
    </location>
</feature>
<dbReference type="Gene3D" id="3.30.450.80">
    <property type="entry name" value="Transcription factor LuxR-like, autoinducer-binding domain"/>
    <property type="match status" value="1"/>
</dbReference>
<protein>
    <submittedName>
        <fullName evidence="5">Helix-turn-helix transcriptional regulator</fullName>
    </submittedName>
</protein>
<dbReference type="InterPro" id="IPR036388">
    <property type="entry name" value="WH-like_DNA-bd_sf"/>
</dbReference>
<dbReference type="Pfam" id="PF03472">
    <property type="entry name" value="Autoind_bind"/>
    <property type="match status" value="1"/>
</dbReference>
<dbReference type="GO" id="GO:0003677">
    <property type="term" value="F:DNA binding"/>
    <property type="evidence" value="ECO:0007669"/>
    <property type="project" value="UniProtKB-KW"/>
</dbReference>
<evidence type="ECO:0000256" key="2">
    <source>
        <dbReference type="ARBA" id="ARBA00023125"/>
    </source>
</evidence>
<dbReference type="PROSITE" id="PS50043">
    <property type="entry name" value="HTH_LUXR_2"/>
    <property type="match status" value="1"/>
</dbReference>
<accession>A0A219B922</accession>
<proteinExistence type="predicted"/>
<dbReference type="OrthoDB" id="3679796at2"/>
<dbReference type="Pfam" id="PF00196">
    <property type="entry name" value="GerE"/>
    <property type="match status" value="1"/>
</dbReference>
<dbReference type="STRING" id="1234595.C725_0275"/>
<evidence type="ECO:0000256" key="3">
    <source>
        <dbReference type="ARBA" id="ARBA00023163"/>
    </source>
</evidence>
<dbReference type="InterPro" id="IPR036693">
    <property type="entry name" value="TF_LuxR_autoind-bd_dom_sf"/>
</dbReference>
<keyword evidence="6" id="KW-1185">Reference proteome</keyword>
<dbReference type="SMART" id="SM00421">
    <property type="entry name" value="HTH_LUXR"/>
    <property type="match status" value="1"/>
</dbReference>
<evidence type="ECO:0000313" key="6">
    <source>
        <dbReference type="Proteomes" id="UP000198462"/>
    </source>
</evidence>
<dbReference type="GO" id="GO:0006355">
    <property type="term" value="P:regulation of DNA-templated transcription"/>
    <property type="evidence" value="ECO:0007669"/>
    <property type="project" value="InterPro"/>
</dbReference>
<name>A0A219B922_9SPHN</name>
<keyword evidence="3" id="KW-0804">Transcription</keyword>
<dbReference type="EMBL" id="NFZT01000001">
    <property type="protein sequence ID" value="OWV34781.1"/>
    <property type="molecule type" value="Genomic_DNA"/>
</dbReference>
<organism evidence="5 6">
    <name type="scientific">Pacificimonas flava</name>
    <dbReference type="NCBI Taxonomy" id="1234595"/>
    <lineage>
        <taxon>Bacteria</taxon>
        <taxon>Pseudomonadati</taxon>
        <taxon>Pseudomonadota</taxon>
        <taxon>Alphaproteobacteria</taxon>
        <taxon>Sphingomonadales</taxon>
        <taxon>Sphingosinicellaceae</taxon>
        <taxon>Pacificimonas</taxon>
    </lineage>
</organism>
<dbReference type="PRINTS" id="PR00038">
    <property type="entry name" value="HTHLUXR"/>
</dbReference>
<evidence type="ECO:0000259" key="4">
    <source>
        <dbReference type="PROSITE" id="PS50043"/>
    </source>
</evidence>
<comment type="caution">
    <text evidence="5">The sequence shown here is derived from an EMBL/GenBank/DDBJ whole genome shotgun (WGS) entry which is preliminary data.</text>
</comment>
<sequence>MVDNSIVQNVSVRTAEDIRPAAEALKAAFNERLPGWAVVPTANIASKAPMIDANGDVLALGVFGFAEEEEKAWEEGRIALHSPLHRACRYESEPFWVNKDGFRTAQPNPYLDSIDLNNFEKRARCKSSLVFPLHLPFGQIGAVFAGPHSPEREDLSEEFAAHADELSVYAHRFIAGYAKVVRKRQWLPADCQLTKREVECLRWAAIGKTDKEISLILSRSHATVRFHIQNAGEKLDAVNRSQTIFKAGQLGYLGLAA</sequence>
<dbReference type="AlphaFoldDB" id="A0A219B922"/>
<dbReference type="InterPro" id="IPR016032">
    <property type="entry name" value="Sig_transdc_resp-reg_C-effctor"/>
</dbReference>
<keyword evidence="2" id="KW-0238">DNA-binding</keyword>
<evidence type="ECO:0000313" key="5">
    <source>
        <dbReference type="EMBL" id="OWV34781.1"/>
    </source>
</evidence>
<dbReference type="Gene3D" id="1.10.10.10">
    <property type="entry name" value="Winged helix-like DNA-binding domain superfamily/Winged helix DNA-binding domain"/>
    <property type="match status" value="1"/>
</dbReference>
<dbReference type="Proteomes" id="UP000198462">
    <property type="component" value="Unassembled WGS sequence"/>
</dbReference>
<dbReference type="InterPro" id="IPR000792">
    <property type="entry name" value="Tscrpt_reg_LuxR_C"/>
</dbReference>
<gene>
    <name evidence="5" type="ORF">B5C34_12930</name>
</gene>
<evidence type="ECO:0000256" key="1">
    <source>
        <dbReference type="ARBA" id="ARBA00023015"/>
    </source>
</evidence>
<keyword evidence="1" id="KW-0805">Transcription regulation</keyword>
<dbReference type="SUPFAM" id="SSF46894">
    <property type="entry name" value="C-terminal effector domain of the bipartite response regulators"/>
    <property type="match status" value="1"/>
</dbReference>